<dbReference type="SMART" id="SM00487">
    <property type="entry name" value="DEXDc"/>
    <property type="match status" value="1"/>
</dbReference>
<dbReference type="PANTHER" id="PTHR18934:SF85">
    <property type="entry name" value="ATP-DEPENDENT RNA HELICASE DHX8"/>
    <property type="match status" value="1"/>
</dbReference>
<dbReference type="PANTHER" id="PTHR18934">
    <property type="entry name" value="ATP-DEPENDENT RNA HELICASE"/>
    <property type="match status" value="1"/>
</dbReference>
<dbReference type="GO" id="GO:0016787">
    <property type="term" value="F:hydrolase activity"/>
    <property type="evidence" value="ECO:0007669"/>
    <property type="project" value="UniProtKB-KW"/>
</dbReference>
<reference evidence="2" key="1">
    <citation type="submission" date="2022-06" db="EMBL/GenBank/DDBJ databases">
        <authorList>
            <consortium name="SYNGENTA / RWTH Aachen University"/>
        </authorList>
    </citation>
    <scope>NUCLEOTIDE SEQUENCE</scope>
</reference>
<keyword evidence="3" id="KW-1185">Reference proteome</keyword>
<name>A0AAV0B7A1_PHAPC</name>
<dbReference type="InterPro" id="IPR014001">
    <property type="entry name" value="Helicase_ATP-bd"/>
</dbReference>
<dbReference type="Gene3D" id="3.40.50.300">
    <property type="entry name" value="P-loop containing nucleotide triphosphate hydrolases"/>
    <property type="match status" value="3"/>
</dbReference>
<dbReference type="Proteomes" id="UP001153365">
    <property type="component" value="Unassembled WGS sequence"/>
</dbReference>
<dbReference type="PROSITE" id="PS51192">
    <property type="entry name" value="HELICASE_ATP_BIND_1"/>
    <property type="match status" value="1"/>
</dbReference>
<dbReference type="GO" id="GO:0000390">
    <property type="term" value="P:spliceosomal complex disassembly"/>
    <property type="evidence" value="ECO:0007669"/>
    <property type="project" value="TreeGrafter"/>
</dbReference>
<keyword evidence="2" id="KW-0378">Hydrolase</keyword>
<accession>A0AAV0B7A1</accession>
<evidence type="ECO:0000259" key="1">
    <source>
        <dbReference type="PROSITE" id="PS51192"/>
    </source>
</evidence>
<dbReference type="SUPFAM" id="SSF52540">
    <property type="entry name" value="P-loop containing nucleoside triphosphate hydrolases"/>
    <property type="match status" value="1"/>
</dbReference>
<sequence length="254" mass="28194">MGKRQEESGWKQATFNHATTYCRITSLSIAEQRASRPISLCNALVQAVEENQVLVVAGDTGSGKTTQMTQYLAEEGLADHGKIACTQPCRVAAMSVAKRVAEEREALIDPDLRAYSVIMLDEAHKRTISKDVLFGLLKQSIKRQKDLKLIVTSATLDAEKFSKYFYECPIFTIPGRTYQVKVLYTKEPESDYLDTALITIMQIHVSKPPGDILLFLTGQEEIDTSAEILYKQMKALGSSVPELIVLPVYSALPS</sequence>
<dbReference type="InterPro" id="IPR027417">
    <property type="entry name" value="P-loop_NTPase"/>
</dbReference>
<comment type="caution">
    <text evidence="2">The sequence shown here is derived from an EMBL/GenBank/DDBJ whole genome shotgun (WGS) entry which is preliminary data.</text>
</comment>
<evidence type="ECO:0000313" key="3">
    <source>
        <dbReference type="Proteomes" id="UP001153365"/>
    </source>
</evidence>
<protein>
    <submittedName>
        <fullName evidence="2">P-loop containing nucleoside triphosphate hydrolase protein</fullName>
    </submittedName>
</protein>
<organism evidence="2 3">
    <name type="scientific">Phakopsora pachyrhizi</name>
    <name type="common">Asian soybean rust disease fungus</name>
    <dbReference type="NCBI Taxonomy" id="170000"/>
    <lineage>
        <taxon>Eukaryota</taxon>
        <taxon>Fungi</taxon>
        <taxon>Dikarya</taxon>
        <taxon>Basidiomycota</taxon>
        <taxon>Pucciniomycotina</taxon>
        <taxon>Pucciniomycetes</taxon>
        <taxon>Pucciniales</taxon>
        <taxon>Phakopsoraceae</taxon>
        <taxon>Phakopsora</taxon>
    </lineage>
</organism>
<evidence type="ECO:0000313" key="2">
    <source>
        <dbReference type="EMBL" id="CAH7681826.1"/>
    </source>
</evidence>
<dbReference type="AlphaFoldDB" id="A0AAV0B7A1"/>
<feature type="domain" description="Helicase ATP-binding" evidence="1">
    <location>
        <begin position="45"/>
        <end position="174"/>
    </location>
</feature>
<dbReference type="GO" id="GO:0003723">
    <property type="term" value="F:RNA binding"/>
    <property type="evidence" value="ECO:0007669"/>
    <property type="project" value="TreeGrafter"/>
</dbReference>
<dbReference type="GO" id="GO:0071013">
    <property type="term" value="C:catalytic step 2 spliceosome"/>
    <property type="evidence" value="ECO:0007669"/>
    <property type="project" value="TreeGrafter"/>
</dbReference>
<proteinExistence type="predicted"/>
<gene>
    <name evidence="2" type="ORF">PPACK8108_LOCUS14481</name>
</gene>
<dbReference type="EMBL" id="CALTRL010003726">
    <property type="protein sequence ID" value="CAH7681826.1"/>
    <property type="molecule type" value="Genomic_DNA"/>
</dbReference>
<dbReference type="GO" id="GO:0003724">
    <property type="term" value="F:RNA helicase activity"/>
    <property type="evidence" value="ECO:0007669"/>
    <property type="project" value="TreeGrafter"/>
</dbReference>
<dbReference type="FunFam" id="3.40.50.300:FF:004188">
    <property type="entry name" value="Adenosinetriphosphatase"/>
    <property type="match status" value="1"/>
</dbReference>